<dbReference type="Proteomes" id="UP000236724">
    <property type="component" value="Unassembled WGS sequence"/>
</dbReference>
<dbReference type="EMBL" id="FMSV02000559">
    <property type="protein sequence ID" value="SEH09294.1"/>
    <property type="molecule type" value="Genomic_DNA"/>
</dbReference>
<gene>
    <name evidence="2" type="ORF">MBHS_05059</name>
    <name evidence="3" type="ORF">MBHS_05189</name>
</gene>
<proteinExistence type="predicted"/>
<name>A0A1H6FJF4_9GAMM</name>
<dbReference type="AlphaFoldDB" id="A0A1H6FJF4"/>
<evidence type="ECO:0000313" key="3">
    <source>
        <dbReference type="EMBL" id="SEH09294.1"/>
    </source>
</evidence>
<dbReference type="RefSeq" id="WP_103922643.1">
    <property type="nucleotide sequence ID" value="NZ_FMSV02000558.1"/>
</dbReference>
<sequence>MRILTITGILSLTFGLTFAAIPAQADDIDDLTDCVEASQKLQDISYKAFNLNKETQPLLEMATKKAKEYEDQVMSGAENKVLAAFDAAQTAAFRNWKNKDKELIKTQNKLRKLKKKMEKICSPL</sequence>
<evidence type="ECO:0000313" key="4">
    <source>
        <dbReference type="Proteomes" id="UP000236724"/>
    </source>
</evidence>
<evidence type="ECO:0000313" key="2">
    <source>
        <dbReference type="EMBL" id="SEH09165.1"/>
    </source>
</evidence>
<accession>A0A1H6FJF4</accession>
<protein>
    <submittedName>
        <fullName evidence="2">Uncharacterized protein</fullName>
    </submittedName>
</protein>
<reference evidence="2 4" key="1">
    <citation type="submission" date="2016-10" db="EMBL/GenBank/DDBJ databases">
        <authorList>
            <person name="de Groot N.N."/>
        </authorList>
    </citation>
    <scope>NUCLEOTIDE SEQUENCE [LARGE SCALE GENOMIC DNA]</scope>
    <source>
        <strain evidence="2">MBHS1</strain>
    </source>
</reference>
<feature type="chain" id="PRO_5015065456" evidence="1">
    <location>
        <begin position="26"/>
        <end position="124"/>
    </location>
</feature>
<keyword evidence="1" id="KW-0732">Signal</keyword>
<organism evidence="2 4">
    <name type="scientific">Candidatus Venteria ishoeyi</name>
    <dbReference type="NCBI Taxonomy" id="1899563"/>
    <lineage>
        <taxon>Bacteria</taxon>
        <taxon>Pseudomonadati</taxon>
        <taxon>Pseudomonadota</taxon>
        <taxon>Gammaproteobacteria</taxon>
        <taxon>Thiotrichales</taxon>
        <taxon>Thiotrichaceae</taxon>
        <taxon>Venteria</taxon>
    </lineage>
</organism>
<feature type="signal peptide" evidence="1">
    <location>
        <begin position="1"/>
        <end position="25"/>
    </location>
</feature>
<dbReference type="EMBL" id="FMSV02000558">
    <property type="protein sequence ID" value="SEH09165.1"/>
    <property type="molecule type" value="Genomic_DNA"/>
</dbReference>
<keyword evidence="4" id="KW-1185">Reference proteome</keyword>
<evidence type="ECO:0000256" key="1">
    <source>
        <dbReference type="SAM" id="SignalP"/>
    </source>
</evidence>